<dbReference type="GO" id="GO:0008270">
    <property type="term" value="F:zinc ion binding"/>
    <property type="evidence" value="ECO:0007669"/>
    <property type="project" value="UniProtKB-KW"/>
</dbReference>
<feature type="region of interest" description="Disordered" evidence="5">
    <location>
        <begin position="262"/>
        <end position="328"/>
    </location>
</feature>
<evidence type="ECO:0000259" key="6">
    <source>
        <dbReference type="PROSITE" id="PS50135"/>
    </source>
</evidence>
<keyword evidence="8" id="KW-1185">Reference proteome</keyword>
<evidence type="ECO:0000256" key="1">
    <source>
        <dbReference type="ARBA" id="ARBA00022723"/>
    </source>
</evidence>
<comment type="caution">
    <text evidence="7">The sequence shown here is derived from an EMBL/GenBank/DDBJ whole genome shotgun (WGS) entry which is preliminary data.</text>
</comment>
<sequence length="834" mass="94888">MKDPTVVPTGGAFPIVEVQDDRGRWFTWSGYRRDIFRPTAESYYWEFTLGSRLQCRHPNDRERDLFTFVRQLYDKKIGAVSAKWSDGRSIEYQHANIKIGDVFDYFTTPDGVLQVPPWRCFAYAVEEYLENDLRAQFQSTRLEPLKLEQRSVLQLEEDSAGRESGEGMDTLLRAERVARMNDNKMFNAEINALRSENSQLVKDISRRKEELKRQEEQANQQEERIQNLEHALQEKDETSAQMLKEKQDQVVELENQIHQILQTHQGRQSSATSAQDEEGGDHIVRFGSMDRHNEDRESEEGEEFGSDDEPGTPPLTPPSISIDDLLPPLNPAADQVVRDWTPDRRLRAALSFDEKLAFDKMHELVSKLPYESQEDARRVLTDLLDPASTAEQVNESQILLRQVPEERQAELRDILIPLLKAHHVLRVTYATLERRTLVTDVRISIERRRDSVLGGNVPGEKRFGRDHEFLGPSNDNAGKLVPHTTRVLSTNNKPMYVSKIKGLNHVLSAAASSPEEGSEHSTEDMDSSSEAGDTAEGAASNRKWRGLNAAKLIGNMAAGAKQRVNTFKNSKFTHEGTSCQFCKMSPIVGERYSCAKCVDFDLCKICYSRGGHGLENSDDLFYRTDELVLSKCPRLRNEIDLLELMRFEICRSNLRMYTFSLNWVADIMNGKNSRTLQVRALEIPCIRRDVRKIFVPMLIRACSHRKDIEIKTELELEGNRSGGRSREEEHDEDGLQLETLRIWVKDQYRSTSPFAKRRAGEEGAEGSDSDAGADIERTSDDDILTPHEEENPPFPTEDDKSGAKSGDKDLDHSTGETASARDSTQSNPFKNTFV</sequence>
<dbReference type="PANTHER" id="PTHR20930:SF0">
    <property type="entry name" value="PROTEIN ILRUN"/>
    <property type="match status" value="1"/>
</dbReference>
<feature type="domain" description="ZZ-type" evidence="6">
    <location>
        <begin position="574"/>
        <end position="627"/>
    </location>
</feature>
<keyword evidence="2 4" id="KW-0863">Zinc-finger</keyword>
<evidence type="ECO:0000256" key="2">
    <source>
        <dbReference type="ARBA" id="ARBA00022771"/>
    </source>
</evidence>
<feature type="compositionally biased region" description="Polar residues" evidence="5">
    <location>
        <begin position="815"/>
        <end position="834"/>
    </location>
</feature>
<dbReference type="PANTHER" id="PTHR20930">
    <property type="entry name" value="OVARIAN CARCINOMA ANTIGEN CA125-RELATED"/>
    <property type="match status" value="1"/>
</dbReference>
<evidence type="ECO:0000256" key="4">
    <source>
        <dbReference type="PROSITE-ProRule" id="PRU00228"/>
    </source>
</evidence>
<dbReference type="PROSITE" id="PS01357">
    <property type="entry name" value="ZF_ZZ_1"/>
    <property type="match status" value="1"/>
</dbReference>
<dbReference type="CDD" id="cd02249">
    <property type="entry name" value="ZZ"/>
    <property type="match status" value="1"/>
</dbReference>
<name>A0A8T1WEK8_9STRA</name>
<keyword evidence="3" id="KW-0862">Zinc</keyword>
<protein>
    <recommendedName>
        <fullName evidence="6">ZZ-type domain-containing protein</fullName>
    </recommendedName>
</protein>
<dbReference type="OrthoDB" id="2122982at2759"/>
<feature type="compositionally biased region" description="Basic and acidic residues" evidence="5">
    <location>
        <begin position="797"/>
        <end position="814"/>
    </location>
</feature>
<feature type="compositionally biased region" description="Basic and acidic residues" evidence="5">
    <location>
        <begin position="280"/>
        <end position="295"/>
    </location>
</feature>
<proteinExistence type="predicted"/>
<feature type="region of interest" description="Disordered" evidence="5">
    <location>
        <begin position="753"/>
        <end position="834"/>
    </location>
</feature>
<feature type="region of interest" description="Disordered" evidence="5">
    <location>
        <begin position="509"/>
        <end position="540"/>
    </location>
</feature>
<gene>
    <name evidence="7" type="ORF">PHYBOEH_006589</name>
</gene>
<keyword evidence="1" id="KW-0479">Metal-binding</keyword>
<accession>A0A8T1WEK8</accession>
<dbReference type="AlphaFoldDB" id="A0A8T1WEK8"/>
<evidence type="ECO:0000313" key="7">
    <source>
        <dbReference type="EMBL" id="KAG7391836.1"/>
    </source>
</evidence>
<organism evidence="7 8">
    <name type="scientific">Phytophthora boehmeriae</name>
    <dbReference type="NCBI Taxonomy" id="109152"/>
    <lineage>
        <taxon>Eukaryota</taxon>
        <taxon>Sar</taxon>
        <taxon>Stramenopiles</taxon>
        <taxon>Oomycota</taxon>
        <taxon>Peronosporomycetes</taxon>
        <taxon>Peronosporales</taxon>
        <taxon>Peronosporaceae</taxon>
        <taxon>Phytophthora</taxon>
    </lineage>
</organism>
<dbReference type="EMBL" id="JAGDFL010000350">
    <property type="protein sequence ID" value="KAG7391836.1"/>
    <property type="molecule type" value="Genomic_DNA"/>
</dbReference>
<dbReference type="SMART" id="SM00291">
    <property type="entry name" value="ZnF_ZZ"/>
    <property type="match status" value="1"/>
</dbReference>
<reference evidence="7" key="1">
    <citation type="submission" date="2021-02" db="EMBL/GenBank/DDBJ databases">
        <authorList>
            <person name="Palmer J.M."/>
        </authorList>
    </citation>
    <scope>NUCLEOTIDE SEQUENCE</scope>
    <source>
        <strain evidence="7">SCRP23</strain>
    </source>
</reference>
<dbReference type="Pfam" id="PF00569">
    <property type="entry name" value="ZZ"/>
    <property type="match status" value="1"/>
</dbReference>
<evidence type="ECO:0000313" key="8">
    <source>
        <dbReference type="Proteomes" id="UP000693981"/>
    </source>
</evidence>
<evidence type="ECO:0000256" key="5">
    <source>
        <dbReference type="SAM" id="MobiDB-lite"/>
    </source>
</evidence>
<feature type="compositionally biased region" description="Acidic residues" evidence="5">
    <location>
        <begin position="762"/>
        <end position="773"/>
    </location>
</feature>
<dbReference type="Proteomes" id="UP000693981">
    <property type="component" value="Unassembled WGS sequence"/>
</dbReference>
<feature type="compositionally biased region" description="Basic and acidic residues" evidence="5">
    <location>
        <begin position="774"/>
        <end position="790"/>
    </location>
</feature>
<evidence type="ECO:0000256" key="3">
    <source>
        <dbReference type="ARBA" id="ARBA00022833"/>
    </source>
</evidence>
<dbReference type="InterPro" id="IPR000433">
    <property type="entry name" value="Znf_ZZ"/>
</dbReference>
<feature type="compositionally biased region" description="Polar residues" evidence="5">
    <location>
        <begin position="262"/>
        <end position="274"/>
    </location>
</feature>
<dbReference type="PROSITE" id="PS50135">
    <property type="entry name" value="ZF_ZZ_2"/>
    <property type="match status" value="1"/>
</dbReference>
<feature type="compositionally biased region" description="Acidic residues" evidence="5">
    <location>
        <begin position="296"/>
        <end position="310"/>
    </location>
</feature>